<dbReference type="Proteomes" id="UP000271098">
    <property type="component" value="Unassembled WGS sequence"/>
</dbReference>
<accession>A0A183DIN5</accession>
<dbReference type="WBParaSite" id="GPUH_0000858601-mRNA-1">
    <property type="protein sequence ID" value="GPUH_0000858601-mRNA-1"/>
    <property type="gene ID" value="GPUH_0000858601"/>
</dbReference>
<evidence type="ECO:0000313" key="4">
    <source>
        <dbReference type="WBParaSite" id="GPUH_0000858601-mRNA-1"/>
    </source>
</evidence>
<reference evidence="4" key="1">
    <citation type="submission" date="2016-06" db="UniProtKB">
        <authorList>
            <consortium name="WormBaseParasite"/>
        </authorList>
    </citation>
    <scope>IDENTIFICATION</scope>
</reference>
<dbReference type="EMBL" id="UYRT01025418">
    <property type="protein sequence ID" value="VDK63635.1"/>
    <property type="molecule type" value="Genomic_DNA"/>
</dbReference>
<proteinExistence type="predicted"/>
<evidence type="ECO:0000313" key="2">
    <source>
        <dbReference type="EMBL" id="VDK63635.1"/>
    </source>
</evidence>
<evidence type="ECO:0000256" key="1">
    <source>
        <dbReference type="SAM" id="MobiDB-lite"/>
    </source>
</evidence>
<feature type="region of interest" description="Disordered" evidence="1">
    <location>
        <begin position="90"/>
        <end position="126"/>
    </location>
</feature>
<gene>
    <name evidence="2" type="ORF">GPUH_LOCUS8582</name>
</gene>
<feature type="compositionally biased region" description="Low complexity" evidence="1">
    <location>
        <begin position="108"/>
        <end position="126"/>
    </location>
</feature>
<feature type="compositionally biased region" description="Polar residues" evidence="1">
    <location>
        <begin position="95"/>
        <end position="106"/>
    </location>
</feature>
<reference evidence="2 3" key="2">
    <citation type="submission" date="2018-11" db="EMBL/GenBank/DDBJ databases">
        <authorList>
            <consortium name="Pathogen Informatics"/>
        </authorList>
    </citation>
    <scope>NUCLEOTIDE SEQUENCE [LARGE SCALE GENOMIC DNA]</scope>
</reference>
<dbReference type="AlphaFoldDB" id="A0A183DIN5"/>
<protein>
    <submittedName>
        <fullName evidence="4">HORMA domain-containing protein</fullName>
    </submittedName>
</protein>
<organism evidence="4">
    <name type="scientific">Gongylonema pulchrum</name>
    <dbReference type="NCBI Taxonomy" id="637853"/>
    <lineage>
        <taxon>Eukaryota</taxon>
        <taxon>Metazoa</taxon>
        <taxon>Ecdysozoa</taxon>
        <taxon>Nematoda</taxon>
        <taxon>Chromadorea</taxon>
        <taxon>Rhabditida</taxon>
        <taxon>Spirurina</taxon>
        <taxon>Spiruromorpha</taxon>
        <taxon>Spiruroidea</taxon>
        <taxon>Gongylonematidae</taxon>
        <taxon>Gongylonema</taxon>
    </lineage>
</organism>
<sequence>MSSKARGEGVLDSGSTSSTGFSEFDAEYACSDHAMVRQVVQAAVRNYFASSCTALARLTLCLDFTEGAPVPNNKTPFVRYQAPLVQISVERKSGPGSTTTAQSTTLRAAAKSSEKGSGSCSTANTG</sequence>
<evidence type="ECO:0000313" key="3">
    <source>
        <dbReference type="Proteomes" id="UP000271098"/>
    </source>
</evidence>
<name>A0A183DIN5_9BILA</name>
<keyword evidence="3" id="KW-1185">Reference proteome</keyword>
<dbReference type="OrthoDB" id="5843434at2759"/>